<dbReference type="STRING" id="407821.A0A087UXL1"/>
<dbReference type="GO" id="GO:0045944">
    <property type="term" value="P:positive regulation of transcription by RNA polymerase II"/>
    <property type="evidence" value="ECO:0007669"/>
    <property type="project" value="TreeGrafter"/>
</dbReference>
<dbReference type="OrthoDB" id="6489427at2759"/>
<dbReference type="GO" id="GO:0000981">
    <property type="term" value="F:DNA-binding transcription factor activity, RNA polymerase II-specific"/>
    <property type="evidence" value="ECO:0007669"/>
    <property type="project" value="TreeGrafter"/>
</dbReference>
<dbReference type="FunFam" id="3.30.50.10:FF:000032">
    <property type="entry name" value="Transcription factor GATA-3"/>
    <property type="match status" value="1"/>
</dbReference>
<keyword evidence="15" id="KW-1185">Reference proteome</keyword>
<dbReference type="GO" id="GO:0008270">
    <property type="term" value="F:zinc ion binding"/>
    <property type="evidence" value="ECO:0007669"/>
    <property type="project" value="UniProtKB-KW"/>
</dbReference>
<keyword evidence="5" id="KW-0862">Zinc</keyword>
<protein>
    <submittedName>
        <fullName evidence="14">Transcription factor GATA-4</fullName>
    </submittedName>
</protein>
<keyword evidence="4 11" id="KW-0863">Zinc-finger</keyword>
<feature type="compositionally biased region" description="Low complexity" evidence="12">
    <location>
        <begin position="68"/>
        <end position="79"/>
    </location>
</feature>
<dbReference type="CDD" id="cd00202">
    <property type="entry name" value="ZnF_GATA"/>
    <property type="match status" value="2"/>
</dbReference>
<keyword evidence="7" id="KW-0238">DNA-binding</keyword>
<feature type="region of interest" description="Disordered" evidence="12">
    <location>
        <begin position="55"/>
        <end position="82"/>
    </location>
</feature>
<dbReference type="InterPro" id="IPR013088">
    <property type="entry name" value="Znf_NHR/GATA"/>
</dbReference>
<evidence type="ECO:0000256" key="12">
    <source>
        <dbReference type="SAM" id="MobiDB-lite"/>
    </source>
</evidence>
<evidence type="ECO:0000313" key="15">
    <source>
        <dbReference type="Proteomes" id="UP000054359"/>
    </source>
</evidence>
<dbReference type="AlphaFoldDB" id="A0A087UXL1"/>
<keyword evidence="3" id="KW-0677">Repeat</keyword>
<dbReference type="Pfam" id="PF00320">
    <property type="entry name" value="GATA"/>
    <property type="match status" value="2"/>
</dbReference>
<reference evidence="14 15" key="1">
    <citation type="submission" date="2013-11" db="EMBL/GenBank/DDBJ databases">
        <title>Genome sequencing of Stegodyphus mimosarum.</title>
        <authorList>
            <person name="Bechsgaard J."/>
        </authorList>
    </citation>
    <scope>NUCLEOTIDE SEQUENCE [LARGE SCALE GENOMIC DNA]</scope>
</reference>
<evidence type="ECO:0000256" key="10">
    <source>
        <dbReference type="ARBA" id="ARBA00023242"/>
    </source>
</evidence>
<gene>
    <name evidence="14" type="ORF">X975_19332</name>
</gene>
<dbReference type="Proteomes" id="UP000054359">
    <property type="component" value="Unassembled WGS sequence"/>
</dbReference>
<sequence>MTLGIDYPRTERAPGTTMFQNMSSIHMPAYQDGYLHPGSMFIPTSRPMMALHQSGVQLPGTTNPNAWSSAGDSGSRSSGVPISDSYHHAQISAVRYGFQAPSLSGSVGGPSRDGGSYFQRSNGFGPYHSYMENGHWGSLENGASLQSAQNHLARRSDLDPGDYHPFNEGRECVNCGAISTPLWRRDGTGHYLCNACGLYHRMNGVNRPLSKPQRRLPATRRVGLSCSNCGTTTTTLWRRNNHGEPVCNACGLYYKLHNMNRPLAMRKAGIQTRKRKPKNTNKAAAGKVTEQPASSDNAEEKKTSYDSNQSRPSTTPSNQTSSTSHMHNPSPSSNGMPSSSPASSPAASCSIMPPTTAICSTLPPTRSPPACSQHLAQEVSATNSSSCLNSSYPHQTQGLATVDITDSAVHFRNFKHFRAIFFHF</sequence>
<name>A0A087UXL1_STEMI</name>
<evidence type="ECO:0000256" key="5">
    <source>
        <dbReference type="ARBA" id="ARBA00022833"/>
    </source>
</evidence>
<dbReference type="Gene3D" id="3.30.50.10">
    <property type="entry name" value="Erythroid Transcription Factor GATA-1, subunit A"/>
    <property type="match status" value="2"/>
</dbReference>
<dbReference type="FunFam" id="3.30.50.10:FF:000001">
    <property type="entry name" value="GATA transcription factor (GATAd)"/>
    <property type="match status" value="1"/>
</dbReference>
<evidence type="ECO:0000256" key="11">
    <source>
        <dbReference type="PROSITE-ProRule" id="PRU00094"/>
    </source>
</evidence>
<feature type="domain" description="GATA-type" evidence="13">
    <location>
        <begin position="220"/>
        <end position="273"/>
    </location>
</feature>
<accession>A0A087UXL1</accession>
<evidence type="ECO:0000256" key="7">
    <source>
        <dbReference type="ARBA" id="ARBA00023125"/>
    </source>
</evidence>
<evidence type="ECO:0000313" key="14">
    <source>
        <dbReference type="EMBL" id="KFM82100.1"/>
    </source>
</evidence>
<evidence type="ECO:0000259" key="13">
    <source>
        <dbReference type="PROSITE" id="PS50114"/>
    </source>
</evidence>
<keyword evidence="9" id="KW-0804">Transcription</keyword>
<dbReference type="GO" id="GO:0005634">
    <property type="term" value="C:nucleus"/>
    <property type="evidence" value="ECO:0007669"/>
    <property type="project" value="UniProtKB-SubCell"/>
</dbReference>
<dbReference type="PRINTS" id="PR00619">
    <property type="entry name" value="GATAZNFINGER"/>
</dbReference>
<dbReference type="SMART" id="SM00401">
    <property type="entry name" value="ZnF_GATA"/>
    <property type="match status" value="2"/>
</dbReference>
<keyword evidence="8" id="KW-0010">Activator</keyword>
<dbReference type="PROSITE" id="PS50114">
    <property type="entry name" value="GATA_ZN_FINGER_2"/>
    <property type="match status" value="2"/>
</dbReference>
<evidence type="ECO:0000256" key="8">
    <source>
        <dbReference type="ARBA" id="ARBA00023159"/>
    </source>
</evidence>
<dbReference type="SUPFAM" id="SSF57716">
    <property type="entry name" value="Glucocorticoid receptor-like (DNA-binding domain)"/>
    <property type="match status" value="2"/>
</dbReference>
<feature type="compositionally biased region" description="Polar residues" evidence="12">
    <location>
        <begin position="55"/>
        <end position="67"/>
    </location>
</feature>
<dbReference type="InterPro" id="IPR039355">
    <property type="entry name" value="Transcription_factor_GATA"/>
</dbReference>
<evidence type="ECO:0000256" key="3">
    <source>
        <dbReference type="ARBA" id="ARBA00022737"/>
    </source>
</evidence>
<keyword evidence="6" id="KW-0805">Transcription regulation</keyword>
<dbReference type="EMBL" id="KK122165">
    <property type="protein sequence ID" value="KFM82100.1"/>
    <property type="molecule type" value="Genomic_DNA"/>
</dbReference>
<feature type="non-terminal residue" evidence="14">
    <location>
        <position position="424"/>
    </location>
</feature>
<organism evidence="14 15">
    <name type="scientific">Stegodyphus mimosarum</name>
    <name type="common">African social velvet spider</name>
    <dbReference type="NCBI Taxonomy" id="407821"/>
    <lineage>
        <taxon>Eukaryota</taxon>
        <taxon>Metazoa</taxon>
        <taxon>Ecdysozoa</taxon>
        <taxon>Arthropoda</taxon>
        <taxon>Chelicerata</taxon>
        <taxon>Arachnida</taxon>
        <taxon>Araneae</taxon>
        <taxon>Araneomorphae</taxon>
        <taxon>Entelegynae</taxon>
        <taxon>Eresoidea</taxon>
        <taxon>Eresidae</taxon>
        <taxon>Stegodyphus</taxon>
    </lineage>
</organism>
<evidence type="ECO:0000256" key="6">
    <source>
        <dbReference type="ARBA" id="ARBA00023015"/>
    </source>
</evidence>
<dbReference type="PANTHER" id="PTHR10071">
    <property type="entry name" value="TRANSCRIPTION FACTOR GATA FAMILY MEMBER"/>
    <property type="match status" value="1"/>
</dbReference>
<keyword evidence="2" id="KW-0479">Metal-binding</keyword>
<feature type="region of interest" description="Disordered" evidence="12">
    <location>
        <begin position="267"/>
        <end position="348"/>
    </location>
</feature>
<dbReference type="PROSITE" id="PS00344">
    <property type="entry name" value="GATA_ZN_FINGER_1"/>
    <property type="match status" value="2"/>
</dbReference>
<dbReference type="GO" id="GO:0000122">
    <property type="term" value="P:negative regulation of transcription by RNA polymerase II"/>
    <property type="evidence" value="ECO:0007669"/>
    <property type="project" value="TreeGrafter"/>
</dbReference>
<dbReference type="PANTHER" id="PTHR10071:SF337">
    <property type="entry name" value="GATA-BINDING FACTOR A"/>
    <property type="match status" value="1"/>
</dbReference>
<evidence type="ECO:0000256" key="2">
    <source>
        <dbReference type="ARBA" id="ARBA00022723"/>
    </source>
</evidence>
<evidence type="ECO:0000256" key="1">
    <source>
        <dbReference type="ARBA" id="ARBA00004123"/>
    </source>
</evidence>
<dbReference type="OMA" id="DYHPFNE"/>
<dbReference type="InterPro" id="IPR000679">
    <property type="entry name" value="Znf_GATA"/>
</dbReference>
<evidence type="ECO:0000256" key="9">
    <source>
        <dbReference type="ARBA" id="ARBA00023163"/>
    </source>
</evidence>
<keyword evidence="10" id="KW-0539">Nucleus</keyword>
<dbReference type="GO" id="GO:0000978">
    <property type="term" value="F:RNA polymerase II cis-regulatory region sequence-specific DNA binding"/>
    <property type="evidence" value="ECO:0007669"/>
    <property type="project" value="TreeGrafter"/>
</dbReference>
<comment type="subcellular location">
    <subcellularLocation>
        <location evidence="1">Nucleus</location>
    </subcellularLocation>
</comment>
<feature type="compositionally biased region" description="Low complexity" evidence="12">
    <location>
        <begin position="309"/>
        <end position="348"/>
    </location>
</feature>
<evidence type="ECO:0000256" key="4">
    <source>
        <dbReference type="ARBA" id="ARBA00022771"/>
    </source>
</evidence>
<feature type="domain" description="GATA-type" evidence="13">
    <location>
        <begin position="166"/>
        <end position="220"/>
    </location>
</feature>
<proteinExistence type="predicted"/>
<dbReference type="GO" id="GO:0045165">
    <property type="term" value="P:cell fate commitment"/>
    <property type="evidence" value="ECO:0007669"/>
    <property type="project" value="TreeGrafter"/>
</dbReference>